<organism evidence="1 2">
    <name type="scientific">Nitrososphaera gargensis (strain Ga9.2)</name>
    <dbReference type="NCBI Taxonomy" id="1237085"/>
    <lineage>
        <taxon>Archaea</taxon>
        <taxon>Nitrososphaerota</taxon>
        <taxon>Nitrososphaeria</taxon>
        <taxon>Nitrososphaerales</taxon>
        <taxon>Nitrososphaeraceae</taxon>
        <taxon>Nitrososphaera</taxon>
    </lineage>
</organism>
<dbReference type="AlphaFoldDB" id="K0IJV6"/>
<dbReference type="OrthoDB" id="10998at2157"/>
<evidence type="ECO:0000313" key="2">
    <source>
        <dbReference type="Proteomes" id="UP000008037"/>
    </source>
</evidence>
<dbReference type="KEGG" id="nga:Ngar_c16190"/>
<dbReference type="EMBL" id="CP002408">
    <property type="protein sequence ID" value="AFU58552.1"/>
    <property type="molecule type" value="Genomic_DNA"/>
</dbReference>
<proteinExistence type="predicted"/>
<dbReference type="HOGENOM" id="CLU_2204200_0_0_2"/>
<dbReference type="RefSeq" id="WP_015019089.1">
    <property type="nucleotide sequence ID" value="NC_018719.1"/>
</dbReference>
<reference evidence="1 2" key="1">
    <citation type="journal article" date="2012" name="Environ. Microbiol.">
        <title>The genome of the ammonia-oxidizing Candidatus Nitrososphaera gargensis: insights into metabolic versatility and environmental adaptations.</title>
        <authorList>
            <person name="Spang A."/>
            <person name="Poehlein A."/>
            <person name="Offre P."/>
            <person name="Zumbragel S."/>
            <person name="Haider S."/>
            <person name="Rychlik N."/>
            <person name="Nowka B."/>
            <person name="Schmeisser C."/>
            <person name="Lebedeva E.V."/>
            <person name="Rattei T."/>
            <person name="Bohm C."/>
            <person name="Schmid M."/>
            <person name="Galushko A."/>
            <person name="Hatzenpichler R."/>
            <person name="Weinmaier T."/>
            <person name="Daniel R."/>
            <person name="Schleper C."/>
            <person name="Spieck E."/>
            <person name="Streit W."/>
            <person name="Wagner M."/>
        </authorList>
    </citation>
    <scope>NUCLEOTIDE SEQUENCE [LARGE SCALE GENOMIC DNA]</scope>
    <source>
        <strain evidence="2">Ga9.2</strain>
    </source>
</reference>
<sequence>MSYESDSSEFERMSTKKLAILFGLAFFGAFMVIQMIQGFPLAELFTRQTVTEEVEVSLKNKDVCIVEPADRQPKDIHQCPYNKGDMLVVTYYEGNTRLESHRLK</sequence>
<keyword evidence="2" id="KW-1185">Reference proteome</keyword>
<gene>
    <name evidence="1" type="ordered locus">Ngar_c16190</name>
</gene>
<dbReference type="BioCyc" id="CNIT1237085:G1324-1617-MONOMER"/>
<dbReference type="Proteomes" id="UP000008037">
    <property type="component" value="Chromosome"/>
</dbReference>
<evidence type="ECO:0000313" key="1">
    <source>
        <dbReference type="EMBL" id="AFU58552.1"/>
    </source>
</evidence>
<accession>K0IJV6</accession>
<dbReference type="InParanoid" id="K0IJV6"/>
<protein>
    <submittedName>
        <fullName evidence="1">Uncharacterized protein</fullName>
    </submittedName>
</protein>
<name>K0IJV6_NITGG</name>
<dbReference type="GeneID" id="13797878"/>